<accession>A0A149PDP7</accession>
<keyword evidence="3" id="KW-0238">DNA-binding</keyword>
<keyword evidence="7" id="KW-1185">Reference proteome</keyword>
<evidence type="ECO:0000256" key="2">
    <source>
        <dbReference type="ARBA" id="ARBA00023015"/>
    </source>
</evidence>
<dbReference type="Gene3D" id="1.10.10.10">
    <property type="entry name" value="Winged helix-like DNA-binding domain superfamily/Winged helix DNA-binding domain"/>
    <property type="match status" value="1"/>
</dbReference>
<evidence type="ECO:0000256" key="3">
    <source>
        <dbReference type="ARBA" id="ARBA00023125"/>
    </source>
</evidence>
<dbReference type="PANTHER" id="PTHR30419:SF8">
    <property type="entry name" value="NITROGEN ASSIMILATION TRANSCRIPTIONAL ACTIVATOR-RELATED"/>
    <property type="match status" value="1"/>
</dbReference>
<evidence type="ECO:0000256" key="1">
    <source>
        <dbReference type="ARBA" id="ARBA00009437"/>
    </source>
</evidence>
<dbReference type="OrthoDB" id="5914299at2"/>
<comment type="similarity">
    <text evidence="1">Belongs to the LysR transcriptional regulatory family.</text>
</comment>
<dbReference type="InterPro" id="IPR036388">
    <property type="entry name" value="WH-like_DNA-bd_sf"/>
</dbReference>
<comment type="caution">
    <text evidence="6">The sequence shown here is derived from an EMBL/GenBank/DDBJ whole genome shotgun (WGS) entry which is preliminary data.</text>
</comment>
<keyword evidence="4" id="KW-0804">Transcription</keyword>
<dbReference type="PROSITE" id="PS50931">
    <property type="entry name" value="HTH_LYSR"/>
    <property type="match status" value="1"/>
</dbReference>
<dbReference type="SUPFAM" id="SSF46785">
    <property type="entry name" value="Winged helix' DNA-binding domain"/>
    <property type="match status" value="1"/>
</dbReference>
<protein>
    <submittedName>
        <fullName evidence="6">LysR family transcriptional regulator</fullName>
    </submittedName>
</protein>
<keyword evidence="2" id="KW-0805">Transcription regulation</keyword>
<dbReference type="STRING" id="1399968.CI15_29130"/>
<reference evidence="6 7" key="1">
    <citation type="journal article" date="2015" name="Int. J. Syst. Evol. Microbiol.">
        <title>Burkholderia monticola sp. nov., isolated from mountain soil.</title>
        <authorList>
            <person name="Baek I."/>
            <person name="Seo B."/>
            <person name="Lee I."/>
            <person name="Yi H."/>
            <person name="Chun J."/>
        </authorList>
    </citation>
    <scope>NUCLEOTIDE SEQUENCE [LARGE SCALE GENOMIC DNA]</scope>
    <source>
        <strain evidence="6 7">JC2948</strain>
    </source>
</reference>
<dbReference type="GO" id="GO:0003677">
    <property type="term" value="F:DNA binding"/>
    <property type="evidence" value="ECO:0007669"/>
    <property type="project" value="UniProtKB-KW"/>
</dbReference>
<dbReference type="GO" id="GO:0003700">
    <property type="term" value="F:DNA-binding transcription factor activity"/>
    <property type="evidence" value="ECO:0007669"/>
    <property type="project" value="InterPro"/>
</dbReference>
<dbReference type="FunFam" id="1.10.10.10:FF:000001">
    <property type="entry name" value="LysR family transcriptional regulator"/>
    <property type="match status" value="1"/>
</dbReference>
<evidence type="ECO:0000313" key="7">
    <source>
        <dbReference type="Proteomes" id="UP000075613"/>
    </source>
</evidence>
<dbReference type="InterPro" id="IPR050950">
    <property type="entry name" value="HTH-type_LysR_regulators"/>
</dbReference>
<dbReference type="Pfam" id="PF03466">
    <property type="entry name" value="LysR_substrate"/>
    <property type="match status" value="1"/>
</dbReference>
<dbReference type="Proteomes" id="UP000075613">
    <property type="component" value="Unassembled WGS sequence"/>
</dbReference>
<dbReference type="Pfam" id="PF00126">
    <property type="entry name" value="HTH_1"/>
    <property type="match status" value="1"/>
</dbReference>
<dbReference type="GO" id="GO:0005829">
    <property type="term" value="C:cytosol"/>
    <property type="evidence" value="ECO:0007669"/>
    <property type="project" value="TreeGrafter"/>
</dbReference>
<gene>
    <name evidence="6" type="ORF">CI15_29130</name>
</gene>
<name>A0A149PDP7_9BURK</name>
<dbReference type="EMBL" id="LRBG01000038">
    <property type="protein sequence ID" value="KXU83172.1"/>
    <property type="molecule type" value="Genomic_DNA"/>
</dbReference>
<feature type="domain" description="HTH lysR-type" evidence="5">
    <location>
        <begin position="12"/>
        <end position="69"/>
    </location>
</feature>
<dbReference type="AlphaFoldDB" id="A0A149PDP7"/>
<dbReference type="PRINTS" id="PR00039">
    <property type="entry name" value="HTHLYSR"/>
</dbReference>
<dbReference type="Gene3D" id="3.40.190.10">
    <property type="entry name" value="Periplasmic binding protein-like II"/>
    <property type="match status" value="2"/>
</dbReference>
<dbReference type="InterPro" id="IPR036390">
    <property type="entry name" value="WH_DNA-bd_sf"/>
</dbReference>
<dbReference type="InterPro" id="IPR005119">
    <property type="entry name" value="LysR_subst-bd"/>
</dbReference>
<dbReference type="SUPFAM" id="SSF53850">
    <property type="entry name" value="Periplasmic binding protein-like II"/>
    <property type="match status" value="1"/>
</dbReference>
<dbReference type="InterPro" id="IPR000847">
    <property type="entry name" value="LysR_HTH_N"/>
</dbReference>
<evidence type="ECO:0000259" key="5">
    <source>
        <dbReference type="PROSITE" id="PS50931"/>
    </source>
</evidence>
<dbReference type="PANTHER" id="PTHR30419">
    <property type="entry name" value="HTH-TYPE TRANSCRIPTIONAL REGULATOR YBHD"/>
    <property type="match status" value="1"/>
</dbReference>
<organism evidence="6 7">
    <name type="scientific">Paraburkholderia monticola</name>
    <dbReference type="NCBI Taxonomy" id="1399968"/>
    <lineage>
        <taxon>Bacteria</taxon>
        <taxon>Pseudomonadati</taxon>
        <taxon>Pseudomonadota</taxon>
        <taxon>Betaproteobacteria</taxon>
        <taxon>Burkholderiales</taxon>
        <taxon>Burkholderiaceae</taxon>
        <taxon>Paraburkholderia</taxon>
    </lineage>
</organism>
<evidence type="ECO:0000313" key="6">
    <source>
        <dbReference type="EMBL" id="KXU83172.1"/>
    </source>
</evidence>
<evidence type="ECO:0000256" key="4">
    <source>
        <dbReference type="ARBA" id="ARBA00023163"/>
    </source>
</evidence>
<proteinExistence type="inferred from homology"/>
<sequence>MIPPASAIRKRLRLRHLQLMVALSETESLRRAADDLAMTQPAATKALQELEDTLGVSLFVRHARGMEPTIFGEAVMRYARVVFEDLDELREELAGIEAGDIGKVRIGAVMAPSPELLTHTIVQLKEAHPRLQMAVTIDTSDVLVQALQQDQLDIVIGRIPDGFPALDLSFETLAEEALSIVVRPDHPAVLAGKQTGTRPRLADLARYPWIIQPHPSPMRQVIDQTFRESRVAPPVSTVETSSILTTLSLLRDSDMLAVLPSSVAKYYVALDAIAAIATPLRGRLAPYGLILRRNRRITPAMQLVIDSIRAA</sequence>
<dbReference type="RefSeq" id="WP_062135099.1">
    <property type="nucleotide sequence ID" value="NZ_LRBG01000038.1"/>
</dbReference>